<sequence length="183" mass="21299">MSEGEHTSSDLEEWMNQLDLEDIEDMIGVFTDRNRNNIDVRYWKIDYESKDNSICSYKSESHSEEEVKCLLRQIQLNPAVNRFNIKMEAFSAIITGAGDYEIDIRTNYPVLPTVWSFEMQRPDKRPFTFTATCTIYQKNHEKFEESPVLTSIPMYDRNGIVQTASYSSWGGGAVGRWDVELHF</sequence>
<dbReference type="Proteomes" id="UP000011014">
    <property type="component" value="Unassembled WGS sequence"/>
</dbReference>
<dbReference type="EMBL" id="FN655497">
    <property type="protein sequence ID" value="CBY39324.1"/>
    <property type="molecule type" value="Genomic_DNA"/>
</dbReference>
<reference evidence="1" key="1">
    <citation type="journal article" date="2010" name="Science">
        <title>Plasticity of animal genome architecture unmasked by rapid evolution of a pelagic tunicate.</title>
        <authorList>
            <person name="Denoeud F."/>
            <person name="Henriet S."/>
            <person name="Mungpakdee S."/>
            <person name="Aury J.M."/>
            <person name="Da Silva C."/>
            <person name="Brinkmann H."/>
            <person name="Mikhaleva J."/>
            <person name="Olsen L.C."/>
            <person name="Jubin C."/>
            <person name="Canestro C."/>
            <person name="Bouquet J.M."/>
            <person name="Danks G."/>
            <person name="Poulain J."/>
            <person name="Campsteijn C."/>
            <person name="Adamski M."/>
            <person name="Cross I."/>
            <person name="Yadetie F."/>
            <person name="Muffato M."/>
            <person name="Louis A."/>
            <person name="Butcher S."/>
            <person name="Tsagkogeorga G."/>
            <person name="Konrad A."/>
            <person name="Singh S."/>
            <person name="Jensen M.F."/>
            <person name="Cong E.H."/>
            <person name="Eikeseth-Otteraa H."/>
            <person name="Noel B."/>
            <person name="Anthouard V."/>
            <person name="Porcel B.M."/>
            <person name="Kachouri-Lafond R."/>
            <person name="Nishino A."/>
            <person name="Ugolini M."/>
            <person name="Chourrout P."/>
            <person name="Nishida H."/>
            <person name="Aasland R."/>
            <person name="Huzurbazar S."/>
            <person name="Westhof E."/>
            <person name="Delsuc F."/>
            <person name="Lehrach H."/>
            <person name="Reinhardt R."/>
            <person name="Weissenbach J."/>
            <person name="Roy S.W."/>
            <person name="Artiguenave F."/>
            <person name="Postlethwait J.H."/>
            <person name="Manak J.R."/>
            <person name="Thompson E.M."/>
            <person name="Jaillon O."/>
            <person name="Du Pasquier L."/>
            <person name="Boudinot P."/>
            <person name="Liberles D.A."/>
            <person name="Volff J.N."/>
            <person name="Philippe H."/>
            <person name="Lenhard B."/>
            <person name="Roest Crollius H."/>
            <person name="Wincker P."/>
            <person name="Chourrout D."/>
        </authorList>
    </citation>
    <scope>NUCLEOTIDE SEQUENCE [LARGE SCALE GENOMIC DNA]</scope>
</reference>
<accession>E4WXS7</accession>
<dbReference type="EMBL" id="FN653018">
    <property type="protein sequence ID" value="CBY22171.1"/>
    <property type="molecule type" value="Genomic_DNA"/>
</dbReference>
<name>E4WXS7_OIKDI</name>
<evidence type="ECO:0000313" key="1">
    <source>
        <dbReference type="EMBL" id="CBY22171.1"/>
    </source>
</evidence>
<keyword evidence="3" id="KW-1185">Reference proteome</keyword>
<dbReference type="AlphaFoldDB" id="E4WXS7"/>
<evidence type="ECO:0000313" key="2">
    <source>
        <dbReference type="EMBL" id="CBY39324.1"/>
    </source>
</evidence>
<dbReference type="Proteomes" id="UP000001307">
    <property type="component" value="Unassembled WGS sequence"/>
</dbReference>
<proteinExistence type="predicted"/>
<evidence type="ECO:0000313" key="3">
    <source>
        <dbReference type="Proteomes" id="UP000001307"/>
    </source>
</evidence>
<dbReference type="InParanoid" id="E4WXS7"/>
<dbReference type="OrthoDB" id="10362800at2759"/>
<gene>
    <name evidence="1" type="ORF">GSOID_T00011719001</name>
    <name evidence="2" type="ORF">GSOID_T00019877001</name>
</gene>
<organism evidence="1">
    <name type="scientific">Oikopleura dioica</name>
    <name type="common">Tunicate</name>
    <dbReference type="NCBI Taxonomy" id="34765"/>
    <lineage>
        <taxon>Eukaryota</taxon>
        <taxon>Metazoa</taxon>
        <taxon>Chordata</taxon>
        <taxon>Tunicata</taxon>
        <taxon>Appendicularia</taxon>
        <taxon>Copelata</taxon>
        <taxon>Oikopleuridae</taxon>
        <taxon>Oikopleura</taxon>
    </lineage>
</organism>
<protein>
    <submittedName>
        <fullName evidence="1">Uncharacterized protein</fullName>
    </submittedName>
</protein>